<dbReference type="EMBL" id="JACAGC010000001">
    <property type="protein sequence ID" value="KAF6390354.1"/>
    <property type="molecule type" value="Genomic_DNA"/>
</dbReference>
<reference evidence="1 2" key="1">
    <citation type="journal article" date="2020" name="Nature">
        <title>Six reference-quality genomes reveal evolution of bat adaptations.</title>
        <authorList>
            <person name="Jebb D."/>
            <person name="Huang Z."/>
            <person name="Pippel M."/>
            <person name="Hughes G.M."/>
            <person name="Lavrichenko K."/>
            <person name="Devanna P."/>
            <person name="Winkler S."/>
            <person name="Jermiin L.S."/>
            <person name="Skirmuntt E.C."/>
            <person name="Katzourakis A."/>
            <person name="Burkitt-Gray L."/>
            <person name="Ray D.A."/>
            <person name="Sullivan K.A.M."/>
            <person name="Roscito J.G."/>
            <person name="Kirilenko B.M."/>
            <person name="Davalos L.M."/>
            <person name="Corthals A.P."/>
            <person name="Power M.L."/>
            <person name="Jones G."/>
            <person name="Ransome R.D."/>
            <person name="Dechmann D.K.N."/>
            <person name="Locatelli A.G."/>
            <person name="Puechmaille S.J."/>
            <person name="Fedrigo O."/>
            <person name="Jarvis E.D."/>
            <person name="Hiller M."/>
            <person name="Vernes S.C."/>
            <person name="Myers E.W."/>
            <person name="Teeling E.C."/>
        </authorList>
    </citation>
    <scope>NUCLEOTIDE SEQUENCE [LARGE SCALE GENOMIC DNA]</scope>
    <source>
        <strain evidence="1">MRhiFer1</strain>
        <tissue evidence="1">Lung</tissue>
    </source>
</reference>
<evidence type="ECO:0000313" key="1">
    <source>
        <dbReference type="EMBL" id="KAF6390354.1"/>
    </source>
</evidence>
<dbReference type="AlphaFoldDB" id="A0A7J8AVB0"/>
<accession>A0A7J8AVB0</accession>
<sequence>MRLVLGGPVIMDRKGHLRRLLPGLPVSRCFSAFKEALPWGPLRPSLSGWTQLEYQFMSLLGQRLQSTLVSLLCTVPRREVAYHTQGAFPLSCCQQLSHPCQCHHPTCLRLPGPITRGEAWGF</sequence>
<protein>
    <submittedName>
        <fullName evidence="1">Uncharacterized protein</fullName>
    </submittedName>
</protein>
<proteinExistence type="predicted"/>
<dbReference type="Proteomes" id="UP000585614">
    <property type="component" value="Unassembled WGS sequence"/>
</dbReference>
<name>A0A7J8AVB0_RHIFE</name>
<comment type="caution">
    <text evidence="1">The sequence shown here is derived from an EMBL/GenBank/DDBJ whole genome shotgun (WGS) entry which is preliminary data.</text>
</comment>
<organism evidence="1 2">
    <name type="scientific">Rhinolophus ferrumequinum</name>
    <name type="common">Greater horseshoe bat</name>
    <dbReference type="NCBI Taxonomy" id="59479"/>
    <lineage>
        <taxon>Eukaryota</taxon>
        <taxon>Metazoa</taxon>
        <taxon>Chordata</taxon>
        <taxon>Craniata</taxon>
        <taxon>Vertebrata</taxon>
        <taxon>Euteleostomi</taxon>
        <taxon>Mammalia</taxon>
        <taxon>Eutheria</taxon>
        <taxon>Laurasiatheria</taxon>
        <taxon>Chiroptera</taxon>
        <taxon>Yinpterochiroptera</taxon>
        <taxon>Rhinolophoidea</taxon>
        <taxon>Rhinolophidae</taxon>
        <taxon>Rhinolophinae</taxon>
        <taxon>Rhinolophus</taxon>
    </lineage>
</organism>
<gene>
    <name evidence="1" type="ORF">mRhiFer1_007924</name>
</gene>
<evidence type="ECO:0000313" key="2">
    <source>
        <dbReference type="Proteomes" id="UP000585614"/>
    </source>
</evidence>